<dbReference type="GO" id="GO:0004222">
    <property type="term" value="F:metalloendopeptidase activity"/>
    <property type="evidence" value="ECO:0007669"/>
    <property type="project" value="TreeGrafter"/>
</dbReference>
<dbReference type="InterPro" id="IPR011055">
    <property type="entry name" value="Dup_hybrid_motif"/>
</dbReference>
<organism evidence="3 4">
    <name type="scientific">Sphingomonas gilva</name>
    <dbReference type="NCBI Taxonomy" id="2305907"/>
    <lineage>
        <taxon>Bacteria</taxon>
        <taxon>Pseudomonadati</taxon>
        <taxon>Pseudomonadota</taxon>
        <taxon>Alphaproteobacteria</taxon>
        <taxon>Sphingomonadales</taxon>
        <taxon>Sphingomonadaceae</taxon>
        <taxon>Sphingomonas</taxon>
    </lineage>
</organism>
<feature type="domain" description="M23ase beta-sheet core" evidence="2">
    <location>
        <begin position="270"/>
        <end position="364"/>
    </location>
</feature>
<keyword evidence="1" id="KW-0732">Signal</keyword>
<dbReference type="InterPro" id="IPR050570">
    <property type="entry name" value="Cell_wall_metabolism_enzyme"/>
</dbReference>
<dbReference type="Gene3D" id="2.70.70.10">
    <property type="entry name" value="Glucose Permease (Domain IIA)"/>
    <property type="match status" value="1"/>
</dbReference>
<keyword evidence="4" id="KW-1185">Reference proteome</keyword>
<dbReference type="OrthoDB" id="9815245at2"/>
<dbReference type="Pfam" id="PF01551">
    <property type="entry name" value="Peptidase_M23"/>
    <property type="match status" value="1"/>
</dbReference>
<name>A0A396RUE0_9SPHN</name>
<dbReference type="InterPro" id="IPR016047">
    <property type="entry name" value="M23ase_b-sheet_dom"/>
</dbReference>
<evidence type="ECO:0000256" key="1">
    <source>
        <dbReference type="ARBA" id="ARBA00022729"/>
    </source>
</evidence>
<comment type="caution">
    <text evidence="3">The sequence shown here is derived from an EMBL/GenBank/DDBJ whole genome shotgun (WGS) entry which is preliminary data.</text>
</comment>
<dbReference type="PANTHER" id="PTHR21666">
    <property type="entry name" value="PEPTIDASE-RELATED"/>
    <property type="match status" value="1"/>
</dbReference>
<dbReference type="SUPFAM" id="SSF51261">
    <property type="entry name" value="Duplicated hybrid motif"/>
    <property type="match status" value="1"/>
</dbReference>
<dbReference type="CDD" id="cd12797">
    <property type="entry name" value="M23_peptidase"/>
    <property type="match status" value="1"/>
</dbReference>
<evidence type="ECO:0000313" key="4">
    <source>
        <dbReference type="Proteomes" id="UP000266693"/>
    </source>
</evidence>
<dbReference type="EMBL" id="QWLV01000002">
    <property type="protein sequence ID" value="RHW18023.1"/>
    <property type="molecule type" value="Genomic_DNA"/>
</dbReference>
<evidence type="ECO:0000259" key="2">
    <source>
        <dbReference type="Pfam" id="PF01551"/>
    </source>
</evidence>
<reference evidence="3 4" key="1">
    <citation type="submission" date="2018-08" db="EMBL/GenBank/DDBJ databases">
        <title>The multiple taxonomic identification of Sphingomonas gilva.</title>
        <authorList>
            <person name="Zhu D."/>
            <person name="Zheng S."/>
        </authorList>
    </citation>
    <scope>NUCLEOTIDE SEQUENCE [LARGE SCALE GENOMIC DNA]</scope>
    <source>
        <strain evidence="3 4">ZDH117</strain>
    </source>
</reference>
<dbReference type="PANTHER" id="PTHR21666:SF289">
    <property type="entry name" value="L-ALA--D-GLU ENDOPEPTIDASE"/>
    <property type="match status" value="1"/>
</dbReference>
<accession>A0A396RUE0</accession>
<proteinExistence type="predicted"/>
<dbReference type="FunFam" id="2.70.70.10:FF:000006">
    <property type="entry name" value="M23 family peptidase"/>
    <property type="match status" value="1"/>
</dbReference>
<gene>
    <name evidence="3" type="ORF">D1610_05870</name>
</gene>
<evidence type="ECO:0000313" key="3">
    <source>
        <dbReference type="EMBL" id="RHW18023.1"/>
    </source>
</evidence>
<dbReference type="AlphaFoldDB" id="A0A396RUE0"/>
<sequence length="393" mass="42034">MTIALFRRSLPLTAQLQSLFRARDFFFHDGKMQRHVRFSVKAQIATAVLLLAMLLLASASATQAAGRALALTGLTDAPVSAEAQVAQLEAKLAAMEGKVATISHAAKAHALRVERRQQFIASVVSGKGDPEKLAALIEPVETAAVAKPVVAPLVRLEARQEKLAMAAAEKLEARYARTAAVLKRVGMKPARFVAGTAMGGPFEAAPEREEMDDEMTEADTGFRALFKSWKKLDMLQEGAVAIPSLKPVENLTLTSSFGVRSDPFRGTRAMHAGLDIPGPVGTPIYATADGVVARSGRYGAYGNLIEINHGKGIQTRYGHLSRILVGSNVKVKRGQLIGHMGSTGRSTGPHLHYEVRVDGRAINPMPFLQTTDYLLAVQNKGSLTKVAQGGPAN</sequence>
<dbReference type="Proteomes" id="UP000266693">
    <property type="component" value="Unassembled WGS sequence"/>
</dbReference>
<protein>
    <submittedName>
        <fullName evidence="3">M23 family peptidase</fullName>
    </submittedName>
</protein>